<feature type="transmembrane region" description="Helical" evidence="10">
    <location>
        <begin position="765"/>
        <end position="788"/>
    </location>
</feature>
<feature type="transmembrane region" description="Helical" evidence="10">
    <location>
        <begin position="694"/>
        <end position="714"/>
    </location>
</feature>
<dbReference type="PROSITE" id="PS51711">
    <property type="entry name" value="G_FEOB"/>
    <property type="match status" value="1"/>
</dbReference>
<dbReference type="GO" id="GO:0015093">
    <property type="term" value="F:ferrous iron transmembrane transporter activity"/>
    <property type="evidence" value="ECO:0007669"/>
    <property type="project" value="InterPro"/>
</dbReference>
<evidence type="ECO:0000256" key="7">
    <source>
        <dbReference type="ARBA" id="ARBA00023134"/>
    </source>
</evidence>
<dbReference type="GO" id="GO:0005886">
    <property type="term" value="C:plasma membrane"/>
    <property type="evidence" value="ECO:0007669"/>
    <property type="project" value="UniProtKB-SubCell"/>
</dbReference>
<keyword evidence="2" id="KW-0813">Transport</keyword>
<dbReference type="NCBIfam" id="TIGR00437">
    <property type="entry name" value="feoB"/>
    <property type="match status" value="1"/>
</dbReference>
<evidence type="ECO:0000256" key="4">
    <source>
        <dbReference type="ARBA" id="ARBA00022692"/>
    </source>
</evidence>
<keyword evidence="5" id="KW-0547">Nucleotide-binding</keyword>
<gene>
    <name evidence="12" type="ORF">METZ01_LOCUS83614</name>
</gene>
<dbReference type="PANTHER" id="PTHR43185">
    <property type="entry name" value="FERROUS IRON TRANSPORT PROTEIN B"/>
    <property type="match status" value="1"/>
</dbReference>
<dbReference type="SUPFAM" id="SSF52540">
    <property type="entry name" value="P-loop containing nucleoside triphosphate hydrolases"/>
    <property type="match status" value="1"/>
</dbReference>
<dbReference type="InterPro" id="IPR050860">
    <property type="entry name" value="FeoB_GTPase"/>
</dbReference>
<evidence type="ECO:0000313" key="12">
    <source>
        <dbReference type="EMBL" id="SVA30760.1"/>
    </source>
</evidence>
<dbReference type="InterPro" id="IPR003373">
    <property type="entry name" value="Fe2_transport_prot-B"/>
</dbReference>
<dbReference type="Pfam" id="PF07664">
    <property type="entry name" value="FeoB_C"/>
    <property type="match status" value="1"/>
</dbReference>
<dbReference type="FunFam" id="3.40.50.300:FF:000969">
    <property type="entry name" value="Ferrous iron transporter B"/>
    <property type="match status" value="1"/>
</dbReference>
<evidence type="ECO:0000256" key="2">
    <source>
        <dbReference type="ARBA" id="ARBA00022448"/>
    </source>
</evidence>
<feature type="transmembrane region" description="Helical" evidence="10">
    <location>
        <begin position="726"/>
        <end position="745"/>
    </location>
</feature>
<evidence type="ECO:0000256" key="6">
    <source>
        <dbReference type="ARBA" id="ARBA00022989"/>
    </source>
</evidence>
<feature type="transmembrane region" description="Helical" evidence="10">
    <location>
        <begin position="626"/>
        <end position="645"/>
    </location>
</feature>
<feature type="non-terminal residue" evidence="12">
    <location>
        <position position="1"/>
    </location>
</feature>
<dbReference type="AlphaFoldDB" id="A0A381URP4"/>
<keyword evidence="8 10" id="KW-0472">Membrane</keyword>
<keyword evidence="4 10" id="KW-0812">Transmembrane</keyword>
<proteinExistence type="predicted"/>
<feature type="transmembrane region" description="Helical" evidence="10">
    <location>
        <begin position="566"/>
        <end position="587"/>
    </location>
</feature>
<dbReference type="InterPro" id="IPR030389">
    <property type="entry name" value="G_FEOB_dom"/>
</dbReference>
<dbReference type="Pfam" id="PF07670">
    <property type="entry name" value="Gate"/>
    <property type="match status" value="1"/>
</dbReference>
<keyword evidence="6 10" id="KW-1133">Transmembrane helix</keyword>
<name>A0A381URP4_9ZZZZ</name>
<dbReference type="InterPro" id="IPR011642">
    <property type="entry name" value="Gate_dom"/>
</dbReference>
<evidence type="ECO:0000256" key="1">
    <source>
        <dbReference type="ARBA" id="ARBA00004651"/>
    </source>
</evidence>
<dbReference type="CDD" id="cd01879">
    <property type="entry name" value="FeoB"/>
    <property type="match status" value="1"/>
</dbReference>
<dbReference type="EMBL" id="UINC01006980">
    <property type="protein sequence ID" value="SVA30760.1"/>
    <property type="molecule type" value="Genomic_DNA"/>
</dbReference>
<feature type="domain" description="FeoB-type G" evidence="11">
    <location>
        <begin position="63"/>
        <end position="225"/>
    </location>
</feature>
<dbReference type="InterPro" id="IPR011640">
    <property type="entry name" value="Fe2_transport_prot_B_C"/>
</dbReference>
<keyword evidence="7" id="KW-0342">GTP-binding</keyword>
<evidence type="ECO:0000256" key="9">
    <source>
        <dbReference type="SAM" id="MobiDB-lite"/>
    </source>
</evidence>
<evidence type="ECO:0000256" key="10">
    <source>
        <dbReference type="SAM" id="Phobius"/>
    </source>
</evidence>
<keyword evidence="3" id="KW-1003">Cell membrane</keyword>
<dbReference type="PANTHER" id="PTHR43185:SF2">
    <property type="entry name" value="FERROUS IRON TRANSPORT PROTEIN B"/>
    <property type="match status" value="1"/>
</dbReference>
<dbReference type="Gene3D" id="3.40.50.300">
    <property type="entry name" value="P-loop containing nucleotide triphosphate hydrolases"/>
    <property type="match status" value="1"/>
</dbReference>
<feature type="transmembrane region" description="Helical" evidence="10">
    <location>
        <begin position="386"/>
        <end position="404"/>
    </location>
</feature>
<evidence type="ECO:0000256" key="5">
    <source>
        <dbReference type="ARBA" id="ARBA00022741"/>
    </source>
</evidence>
<comment type="subcellular location">
    <subcellularLocation>
        <location evidence="1">Cell membrane</location>
        <topology evidence="1">Multi-pass membrane protein</topology>
    </subcellularLocation>
</comment>
<organism evidence="12">
    <name type="scientific">marine metagenome</name>
    <dbReference type="NCBI Taxonomy" id="408172"/>
    <lineage>
        <taxon>unclassified sequences</taxon>
        <taxon>metagenomes</taxon>
        <taxon>ecological metagenomes</taxon>
    </lineage>
</organism>
<feature type="transmembrane region" description="Helical" evidence="10">
    <location>
        <begin position="499"/>
        <end position="520"/>
    </location>
</feature>
<accession>A0A381URP4</accession>
<feature type="transmembrane region" description="Helical" evidence="10">
    <location>
        <begin position="447"/>
        <end position="469"/>
    </location>
</feature>
<dbReference type="Pfam" id="PF02421">
    <property type="entry name" value="FeoB_N"/>
    <property type="match status" value="1"/>
</dbReference>
<feature type="transmembrane region" description="Helical" evidence="10">
    <location>
        <begin position="665"/>
        <end position="682"/>
    </location>
</feature>
<sequence length="795" mass="86127">SYPGCRDRASATTGRTDSGPASHGTYRWRCNSMSLPSSESCAACPVHNLANLRKLGVDMENWDYVVALAGNPNTGKSTVFNALTGLRQHTGNWPGKTVTRAEGGFHAGDDDYKLVDLPGTYSLLATSFDEEIARDFILFGQPDVTVVVVDATRLERNLNLALQVLEITDRVVVCLNLMDEAKRSGLDVDCRRLARDLGVPVVPTSARYGEGLDELLQAIAEVASGSFVGKPKRGGGHSTALDLAVTELGDKIKEGFPMLPNTQWVALRLLDGDERISQAVLTGELIHLQEELAKSSADDQGPADQADNTVVEAEDKLFSAVNEMGAGILEVASELRWKVGPDFHQVLMEGIYTEAARLADRAVTGANERRRFDLDRAIDRLVTSRTLGIPLMLALLTLVFWLTIAGANVPSAMLATLLIDNLYVWLREGAMNLGIPWWISGLLIDGMYLGTAWVVSVMLPPMAIFFPMFTLLEDFGYLPRVAFNLDRVHERVGAHGKQALTAVMGFGCNAAGIIATRIIDSPRERLIAIITNNFSLCNGRWPTQILIASIFVGALAPAYLSGLVSALAVVTVAVFGIFLSFGTSWLLSRTILRGEVSTFHLELPPYRPPRVLQTIYTSLIDRTIYVLWRAIVFALPAGAVIWLVSNVNIAGISVAEHVINWLNPMGLFFGLSGVILLAYLVAIPANEIVVPTILMLIVLVNPVAGFGEGAGIMFELDDVSSTATVLQAGGFTLLMAINLMLFSLVHNPCSTTIYTIYKETGSAKWTAVASLLPVAMGFALCFLVAQVWRLVASYG</sequence>
<dbReference type="GO" id="GO:0005525">
    <property type="term" value="F:GTP binding"/>
    <property type="evidence" value="ECO:0007669"/>
    <property type="project" value="UniProtKB-KW"/>
</dbReference>
<feature type="transmembrane region" description="Helical" evidence="10">
    <location>
        <begin position="541"/>
        <end position="560"/>
    </location>
</feature>
<evidence type="ECO:0000256" key="3">
    <source>
        <dbReference type="ARBA" id="ARBA00022475"/>
    </source>
</evidence>
<evidence type="ECO:0000259" key="11">
    <source>
        <dbReference type="PROSITE" id="PS51711"/>
    </source>
</evidence>
<evidence type="ECO:0000256" key="8">
    <source>
        <dbReference type="ARBA" id="ARBA00023136"/>
    </source>
</evidence>
<feature type="region of interest" description="Disordered" evidence="9">
    <location>
        <begin position="1"/>
        <end position="22"/>
    </location>
</feature>
<reference evidence="12" key="1">
    <citation type="submission" date="2018-05" db="EMBL/GenBank/DDBJ databases">
        <authorList>
            <person name="Lanie J.A."/>
            <person name="Ng W.-L."/>
            <person name="Kazmierczak K.M."/>
            <person name="Andrzejewski T.M."/>
            <person name="Davidsen T.M."/>
            <person name="Wayne K.J."/>
            <person name="Tettelin H."/>
            <person name="Glass J.I."/>
            <person name="Rusch D."/>
            <person name="Podicherti R."/>
            <person name="Tsui H.-C.T."/>
            <person name="Winkler M.E."/>
        </authorList>
    </citation>
    <scope>NUCLEOTIDE SEQUENCE</scope>
</reference>
<protein>
    <recommendedName>
        <fullName evidence="11">FeoB-type G domain-containing protein</fullName>
    </recommendedName>
</protein>
<dbReference type="InterPro" id="IPR027417">
    <property type="entry name" value="P-loop_NTPase"/>
</dbReference>